<accession>S0AP31</accession>
<gene>
    <name evidence="1" type="ORF">FACI_IFERC00001G0686</name>
</gene>
<evidence type="ECO:0008006" key="3">
    <source>
        <dbReference type="Google" id="ProtNLM"/>
    </source>
</evidence>
<proteinExistence type="predicted"/>
<evidence type="ECO:0000313" key="1">
    <source>
        <dbReference type="EMBL" id="AGO60666.1"/>
    </source>
</evidence>
<name>S0AP31_FERAC</name>
<organism evidence="1 2">
    <name type="scientific">Ferroplasma acidarmanus Fer1</name>
    <dbReference type="NCBI Taxonomy" id="333146"/>
    <lineage>
        <taxon>Archaea</taxon>
        <taxon>Methanobacteriati</taxon>
        <taxon>Thermoplasmatota</taxon>
        <taxon>Thermoplasmata</taxon>
        <taxon>Thermoplasmatales</taxon>
        <taxon>Ferroplasmaceae</taxon>
        <taxon>Ferroplasma</taxon>
    </lineage>
</organism>
<protein>
    <recommendedName>
        <fullName evidence="3">Transposase</fullName>
    </recommendedName>
</protein>
<keyword evidence="2" id="KW-1185">Reference proteome</keyword>
<reference evidence="1 2" key="1">
    <citation type="journal article" date="2007" name="Proc. Natl. Acad. Sci. U.S.A.">
        <title>Genome dynamics in a natural archaeal population.</title>
        <authorList>
            <person name="Allen E.E."/>
            <person name="Tyson G.W."/>
            <person name="Whitaker R.J."/>
            <person name="Detter J.C."/>
            <person name="Richardson P.M."/>
            <person name="Banfield J.F."/>
        </authorList>
    </citation>
    <scope>NUCLEOTIDE SEQUENCE [LARGE SCALE GENOMIC DNA]</scope>
    <source>
        <strain evidence="2">fer1</strain>
    </source>
</reference>
<sequence length="56" mass="6711">MKGFRGNLSMSVFKLKITLLGYYYPKNFKRNVEDELRKGISIFCIHYIITCLYQKK</sequence>
<dbReference type="KEGG" id="fac:FACI_IFERC01G0686"/>
<evidence type="ECO:0000313" key="2">
    <source>
        <dbReference type="Proteomes" id="UP000014660"/>
    </source>
</evidence>
<dbReference type="Proteomes" id="UP000014660">
    <property type="component" value="Chromosome"/>
</dbReference>
<dbReference type="HOGENOM" id="CLU_3002983_0_0_2"/>
<dbReference type="AlphaFoldDB" id="S0AP31"/>
<dbReference type="EMBL" id="CP004145">
    <property type="protein sequence ID" value="AGO60666.1"/>
    <property type="molecule type" value="Genomic_DNA"/>
</dbReference>